<dbReference type="Proteomes" id="UP000249341">
    <property type="component" value="Unassembled WGS sequence"/>
</dbReference>
<evidence type="ECO:0000259" key="9">
    <source>
        <dbReference type="PROSITE" id="PS50112"/>
    </source>
</evidence>
<evidence type="ECO:0000256" key="7">
    <source>
        <dbReference type="ARBA" id="ARBA00023012"/>
    </source>
</evidence>
<dbReference type="CDD" id="cd00082">
    <property type="entry name" value="HisKA"/>
    <property type="match status" value="1"/>
</dbReference>
<dbReference type="InterPro" id="IPR036097">
    <property type="entry name" value="HisK_dim/P_sf"/>
</dbReference>
<keyword evidence="6" id="KW-0418">Kinase</keyword>
<dbReference type="InterPro" id="IPR004358">
    <property type="entry name" value="Sig_transdc_His_kin-like_C"/>
</dbReference>
<dbReference type="GO" id="GO:0000155">
    <property type="term" value="F:phosphorelay sensor kinase activity"/>
    <property type="evidence" value="ECO:0007669"/>
    <property type="project" value="InterPro"/>
</dbReference>
<dbReference type="Gene3D" id="3.30.450.40">
    <property type="match status" value="2"/>
</dbReference>
<protein>
    <recommendedName>
        <fullName evidence="3">histidine kinase</fullName>
        <ecNumber evidence="3">2.7.13.3</ecNumber>
    </recommendedName>
</protein>
<feature type="domain" description="PAS" evidence="9">
    <location>
        <begin position="170"/>
        <end position="211"/>
    </location>
</feature>
<evidence type="ECO:0000256" key="6">
    <source>
        <dbReference type="ARBA" id="ARBA00022777"/>
    </source>
</evidence>
<dbReference type="InterPro" id="IPR050736">
    <property type="entry name" value="Sensor_HK_Regulatory"/>
</dbReference>
<dbReference type="SMART" id="SM00065">
    <property type="entry name" value="GAF"/>
    <property type="match status" value="2"/>
</dbReference>
<evidence type="ECO:0000256" key="3">
    <source>
        <dbReference type="ARBA" id="ARBA00012438"/>
    </source>
</evidence>
<dbReference type="Gene3D" id="3.30.565.10">
    <property type="entry name" value="Histidine kinase-like ATPase, C-terminal domain"/>
    <property type="match status" value="1"/>
</dbReference>
<dbReference type="SMART" id="SM00388">
    <property type="entry name" value="HisKA"/>
    <property type="match status" value="1"/>
</dbReference>
<keyword evidence="4" id="KW-0597">Phosphoprotein</keyword>
<evidence type="ECO:0000313" key="11">
    <source>
        <dbReference type="Proteomes" id="UP000249341"/>
    </source>
</evidence>
<dbReference type="Gene3D" id="1.10.287.130">
    <property type="match status" value="1"/>
</dbReference>
<dbReference type="CDD" id="cd00130">
    <property type="entry name" value="PAS"/>
    <property type="match status" value="1"/>
</dbReference>
<dbReference type="EMBL" id="QLMJ01000016">
    <property type="protein sequence ID" value="RAK30602.1"/>
    <property type="molecule type" value="Genomic_DNA"/>
</dbReference>
<dbReference type="RefSeq" id="WP_111652631.1">
    <property type="nucleotide sequence ID" value="NZ_JACHWI010000007.1"/>
</dbReference>
<evidence type="ECO:0000259" key="8">
    <source>
        <dbReference type="PROSITE" id="PS50109"/>
    </source>
</evidence>
<organism evidence="10 11">
    <name type="scientific">Actinoplanes lutulentus</name>
    <dbReference type="NCBI Taxonomy" id="1287878"/>
    <lineage>
        <taxon>Bacteria</taxon>
        <taxon>Bacillati</taxon>
        <taxon>Actinomycetota</taxon>
        <taxon>Actinomycetes</taxon>
        <taxon>Micromonosporales</taxon>
        <taxon>Micromonosporaceae</taxon>
        <taxon>Actinoplanes</taxon>
    </lineage>
</organism>
<accession>A0A327Z9F3</accession>
<dbReference type="SUPFAM" id="SSF55785">
    <property type="entry name" value="PYP-like sensor domain (PAS domain)"/>
    <property type="match status" value="1"/>
</dbReference>
<feature type="domain" description="Histidine kinase" evidence="8">
    <location>
        <begin position="482"/>
        <end position="696"/>
    </location>
</feature>
<name>A0A327Z9F3_9ACTN</name>
<sequence>MTLVNESVLRDPARLVAVEQARRLLPASPLPADAVARLAARLLAAPMAAVTLIGADEEHFAGVHHLPASLAGSGHAALSYSVCKYVVSQDHPVHSDDLLAEESAELRDHLLVTEYGIRSFAGVPVRDTGDQPLGSLTVFDTAPRRWTDTQLTTLVEIADLVRPAAPDSLDSALATTLLDALSVGVIVADDTGRIVLMNGALREVIGHPRHDPLPDFPGAVDGVLRRADLEPLNWHDTPLMQAVRGEHVSEADVLTMVPGHRTRIFSTTAQPIVGAGGRRLGAVSVAHEVTAMRRAQNFRDCHRRVERVLRASDTAVEAAPEVLESVATTLGWPYAELFLIDDTDGDLRSVGFYEDAEAVDDGFFGHAPECGKGITGRVWETGEPLWVPDIAATEYVPNPVERARIEICLRRGIRTVLAVPVRDGGTLLGVLTCYAGSPELHEDLLTVLLDGVASQIGVFVALRHAEQLARQLTRAQNDFIDLVGHEMRTPLTSITTNAEVLVEEADTLDTEQQQMIQTICRNTGTLQRIIDSLLDLAGLDAGHLGLQMSDLCLAALVRGAVENARGGSRLRIVLEAPPRLPIRGDAERLRQVVTDLLSNAATYSPPDGRIVVTLDAGEDAAELRITDTGIGTPADERARVFDRFFRGSNVRHQGIPGSGLGLSLARTIVNLHGGSIRLDGNEPTGTIVSVKLPISQPEPSPRIA</sequence>
<dbReference type="PROSITE" id="PS50112">
    <property type="entry name" value="PAS"/>
    <property type="match status" value="1"/>
</dbReference>
<evidence type="ECO:0000256" key="2">
    <source>
        <dbReference type="ARBA" id="ARBA00004236"/>
    </source>
</evidence>
<evidence type="ECO:0000256" key="5">
    <source>
        <dbReference type="ARBA" id="ARBA00022679"/>
    </source>
</evidence>
<keyword evidence="11" id="KW-1185">Reference proteome</keyword>
<dbReference type="SMART" id="SM00387">
    <property type="entry name" value="HATPase_c"/>
    <property type="match status" value="1"/>
</dbReference>
<dbReference type="SUPFAM" id="SSF55781">
    <property type="entry name" value="GAF domain-like"/>
    <property type="match status" value="2"/>
</dbReference>
<dbReference type="AlphaFoldDB" id="A0A327Z9F3"/>
<keyword evidence="7" id="KW-0902">Two-component regulatory system</keyword>
<dbReference type="InterPro" id="IPR036890">
    <property type="entry name" value="HATPase_C_sf"/>
</dbReference>
<dbReference type="InterPro" id="IPR000014">
    <property type="entry name" value="PAS"/>
</dbReference>
<dbReference type="Pfam" id="PF02518">
    <property type="entry name" value="HATPase_c"/>
    <property type="match status" value="1"/>
</dbReference>
<gene>
    <name evidence="10" type="ORF">B0I29_116261</name>
</gene>
<comment type="catalytic activity">
    <reaction evidence="1">
        <text>ATP + protein L-histidine = ADP + protein N-phospho-L-histidine.</text>
        <dbReference type="EC" id="2.7.13.3"/>
    </reaction>
</comment>
<dbReference type="InterPro" id="IPR003661">
    <property type="entry name" value="HisK_dim/P_dom"/>
</dbReference>
<dbReference type="PANTHER" id="PTHR43711">
    <property type="entry name" value="TWO-COMPONENT HISTIDINE KINASE"/>
    <property type="match status" value="1"/>
</dbReference>
<comment type="subcellular location">
    <subcellularLocation>
        <location evidence="2">Cell membrane</location>
    </subcellularLocation>
</comment>
<proteinExistence type="predicted"/>
<dbReference type="CDD" id="cd00075">
    <property type="entry name" value="HATPase"/>
    <property type="match status" value="1"/>
</dbReference>
<evidence type="ECO:0000256" key="1">
    <source>
        <dbReference type="ARBA" id="ARBA00000085"/>
    </source>
</evidence>
<dbReference type="Pfam" id="PF00512">
    <property type="entry name" value="HisKA"/>
    <property type="match status" value="1"/>
</dbReference>
<dbReference type="OrthoDB" id="3273043at2"/>
<dbReference type="SMART" id="SM00091">
    <property type="entry name" value="PAS"/>
    <property type="match status" value="1"/>
</dbReference>
<dbReference type="PRINTS" id="PR00344">
    <property type="entry name" value="BCTRLSENSOR"/>
</dbReference>
<dbReference type="SUPFAM" id="SSF55874">
    <property type="entry name" value="ATPase domain of HSP90 chaperone/DNA topoisomerase II/histidine kinase"/>
    <property type="match status" value="1"/>
</dbReference>
<dbReference type="InterPro" id="IPR005467">
    <property type="entry name" value="His_kinase_dom"/>
</dbReference>
<dbReference type="Gene3D" id="3.30.450.20">
    <property type="entry name" value="PAS domain"/>
    <property type="match status" value="1"/>
</dbReference>
<dbReference type="SUPFAM" id="SSF47384">
    <property type="entry name" value="Homodimeric domain of signal transducing histidine kinase"/>
    <property type="match status" value="1"/>
</dbReference>
<comment type="caution">
    <text evidence="10">The sequence shown here is derived from an EMBL/GenBank/DDBJ whole genome shotgun (WGS) entry which is preliminary data.</text>
</comment>
<dbReference type="PANTHER" id="PTHR43711:SF31">
    <property type="entry name" value="HISTIDINE KINASE"/>
    <property type="match status" value="1"/>
</dbReference>
<reference evidence="10 11" key="1">
    <citation type="submission" date="2018-06" db="EMBL/GenBank/DDBJ databases">
        <title>Genomic Encyclopedia of Type Strains, Phase III (KMG-III): the genomes of soil and plant-associated and newly described type strains.</title>
        <authorList>
            <person name="Whitman W."/>
        </authorList>
    </citation>
    <scope>NUCLEOTIDE SEQUENCE [LARGE SCALE GENOMIC DNA]</scope>
    <source>
        <strain evidence="10 11">CGMCC 4.7090</strain>
    </source>
</reference>
<dbReference type="EC" id="2.7.13.3" evidence="3"/>
<dbReference type="InterPro" id="IPR035965">
    <property type="entry name" value="PAS-like_dom_sf"/>
</dbReference>
<evidence type="ECO:0000256" key="4">
    <source>
        <dbReference type="ARBA" id="ARBA00022553"/>
    </source>
</evidence>
<dbReference type="InterPro" id="IPR003018">
    <property type="entry name" value="GAF"/>
</dbReference>
<dbReference type="Pfam" id="PF01590">
    <property type="entry name" value="GAF"/>
    <property type="match status" value="1"/>
</dbReference>
<dbReference type="GO" id="GO:0005886">
    <property type="term" value="C:plasma membrane"/>
    <property type="evidence" value="ECO:0007669"/>
    <property type="project" value="UniProtKB-SubCell"/>
</dbReference>
<dbReference type="PROSITE" id="PS50109">
    <property type="entry name" value="HIS_KIN"/>
    <property type="match status" value="1"/>
</dbReference>
<dbReference type="Pfam" id="PF13185">
    <property type="entry name" value="GAF_2"/>
    <property type="match status" value="1"/>
</dbReference>
<keyword evidence="5" id="KW-0808">Transferase</keyword>
<dbReference type="InterPro" id="IPR029016">
    <property type="entry name" value="GAF-like_dom_sf"/>
</dbReference>
<evidence type="ECO:0000313" key="10">
    <source>
        <dbReference type="EMBL" id="RAK30602.1"/>
    </source>
</evidence>
<dbReference type="InterPro" id="IPR003594">
    <property type="entry name" value="HATPase_dom"/>
</dbReference>